<protein>
    <recommendedName>
        <fullName evidence="3">HNH endonuclease</fullName>
    </recommendedName>
</protein>
<dbReference type="Proteomes" id="UP000320811">
    <property type="component" value="Unassembled WGS sequence"/>
</dbReference>
<accession>A0A561P793</accession>
<name>A0A561P793_9BACT</name>
<proteinExistence type="predicted"/>
<evidence type="ECO:0000313" key="2">
    <source>
        <dbReference type="Proteomes" id="UP000320811"/>
    </source>
</evidence>
<sequence length="183" mass="20972">MLIAVDSATASIKSSVFPSRKQWPPGPFASGNNDLATTGNIFQYTPIVVIMITPGNAPHRYLQFKGDQLYSRYIQEDIPATTPPAKLPDPGFLNRKSHGSYGALLFHPHWKAKRKEILQRDTHRCVHCRSDKDLQVHHRQYHFIASEQQFRLPWEYPGHLLITLCEPCHNKGHHKYKVPTITI</sequence>
<comment type="caution">
    <text evidence="1">The sequence shown here is derived from an EMBL/GenBank/DDBJ whole genome shotgun (WGS) entry which is preliminary data.</text>
</comment>
<dbReference type="AlphaFoldDB" id="A0A561P793"/>
<reference evidence="1 2" key="1">
    <citation type="submission" date="2019-06" db="EMBL/GenBank/DDBJ databases">
        <title>Sorghum-associated microbial communities from plants grown in Nebraska, USA.</title>
        <authorList>
            <person name="Schachtman D."/>
        </authorList>
    </citation>
    <scope>NUCLEOTIDE SEQUENCE [LARGE SCALE GENOMIC DNA]</scope>
    <source>
        <strain evidence="1 2">1209</strain>
    </source>
</reference>
<keyword evidence="2" id="KW-1185">Reference proteome</keyword>
<gene>
    <name evidence="1" type="ORF">FHW36_111147</name>
</gene>
<evidence type="ECO:0008006" key="3">
    <source>
        <dbReference type="Google" id="ProtNLM"/>
    </source>
</evidence>
<dbReference type="EMBL" id="VIWO01000011">
    <property type="protein sequence ID" value="TWF33956.1"/>
    <property type="molecule type" value="Genomic_DNA"/>
</dbReference>
<evidence type="ECO:0000313" key="1">
    <source>
        <dbReference type="EMBL" id="TWF33956.1"/>
    </source>
</evidence>
<organism evidence="1 2">
    <name type="scientific">Chitinophaga polysaccharea</name>
    <dbReference type="NCBI Taxonomy" id="1293035"/>
    <lineage>
        <taxon>Bacteria</taxon>
        <taxon>Pseudomonadati</taxon>
        <taxon>Bacteroidota</taxon>
        <taxon>Chitinophagia</taxon>
        <taxon>Chitinophagales</taxon>
        <taxon>Chitinophagaceae</taxon>
        <taxon>Chitinophaga</taxon>
    </lineage>
</organism>